<dbReference type="NCBIfam" id="TIGR00699">
    <property type="entry name" value="GABAtrns_euk"/>
    <property type="match status" value="1"/>
</dbReference>
<evidence type="ECO:0000313" key="12">
    <source>
        <dbReference type="EMBL" id="RXK37901.1"/>
    </source>
</evidence>
<proteinExistence type="inferred from homology"/>
<dbReference type="SUPFAM" id="SSF53383">
    <property type="entry name" value="PLP-dependent transferases"/>
    <property type="match status" value="1"/>
</dbReference>
<evidence type="ECO:0000256" key="8">
    <source>
        <dbReference type="ARBA" id="ARBA00030204"/>
    </source>
</evidence>
<organism evidence="12 13">
    <name type="scientific">Tremella mesenterica</name>
    <name type="common">Jelly fungus</name>
    <dbReference type="NCBI Taxonomy" id="5217"/>
    <lineage>
        <taxon>Eukaryota</taxon>
        <taxon>Fungi</taxon>
        <taxon>Dikarya</taxon>
        <taxon>Basidiomycota</taxon>
        <taxon>Agaricomycotina</taxon>
        <taxon>Tremellomycetes</taxon>
        <taxon>Tremellales</taxon>
        <taxon>Tremellaceae</taxon>
        <taxon>Tremella</taxon>
    </lineage>
</organism>
<evidence type="ECO:0000256" key="1">
    <source>
        <dbReference type="ARBA" id="ARBA00001933"/>
    </source>
</evidence>
<dbReference type="PIRSF" id="PIRSF000521">
    <property type="entry name" value="Transaminase_4ab_Lys_Orn"/>
    <property type="match status" value="1"/>
</dbReference>
<comment type="similarity">
    <text evidence="2 11">Belongs to the class-III pyridoxal-phosphate-dependent aminotransferase family.</text>
</comment>
<dbReference type="Gene3D" id="3.90.1150.10">
    <property type="entry name" value="Aspartate Aminotransferase, domain 1"/>
    <property type="match status" value="1"/>
</dbReference>
<evidence type="ECO:0000313" key="13">
    <source>
        <dbReference type="Proteomes" id="UP000289152"/>
    </source>
</evidence>
<dbReference type="FunFam" id="3.40.640.10:FF:000073">
    <property type="entry name" value="Probable 4-aminobutyrate aminotransferase"/>
    <property type="match status" value="1"/>
</dbReference>
<protein>
    <recommendedName>
        <fullName evidence="4">4-aminobutyrate aminotransferase</fullName>
        <ecNumber evidence="3">2.6.1.19</ecNumber>
    </recommendedName>
    <alternativeName>
        <fullName evidence="9">GABA aminotransferase</fullName>
    </alternativeName>
    <alternativeName>
        <fullName evidence="8">Gamma-amino-N-butyrate transaminase</fullName>
    </alternativeName>
</protein>
<dbReference type="CDD" id="cd00610">
    <property type="entry name" value="OAT_like"/>
    <property type="match status" value="1"/>
</dbReference>
<keyword evidence="13" id="KW-1185">Reference proteome</keyword>
<dbReference type="GO" id="GO:0034386">
    <property type="term" value="F:4-aminobutyrate:2-oxoglutarate transaminase activity"/>
    <property type="evidence" value="ECO:0007669"/>
    <property type="project" value="UniProtKB-EC"/>
</dbReference>
<dbReference type="InterPro" id="IPR015422">
    <property type="entry name" value="PyrdxlP-dep_Trfase_small"/>
</dbReference>
<comment type="cofactor">
    <cofactor evidence="1">
        <name>pyridoxal 5'-phosphate</name>
        <dbReference type="ChEBI" id="CHEBI:597326"/>
    </cofactor>
</comment>
<evidence type="ECO:0000256" key="10">
    <source>
        <dbReference type="ARBA" id="ARBA00048021"/>
    </source>
</evidence>
<dbReference type="EMBL" id="SDIL01000057">
    <property type="protein sequence ID" value="RXK37901.1"/>
    <property type="molecule type" value="Genomic_DNA"/>
</dbReference>
<evidence type="ECO:0000256" key="2">
    <source>
        <dbReference type="ARBA" id="ARBA00008954"/>
    </source>
</evidence>
<reference evidence="12 13" key="1">
    <citation type="submission" date="2016-06" db="EMBL/GenBank/DDBJ databases">
        <title>Evolution of pathogenesis and genome organization in the Tremellales.</title>
        <authorList>
            <person name="Cuomo C."/>
            <person name="Litvintseva A."/>
            <person name="Heitman J."/>
            <person name="Chen Y."/>
            <person name="Sun S."/>
            <person name="Springer D."/>
            <person name="Dromer F."/>
            <person name="Young S."/>
            <person name="Zeng Q."/>
            <person name="Chapman S."/>
            <person name="Gujja S."/>
            <person name="Saif S."/>
            <person name="Birren B."/>
        </authorList>
    </citation>
    <scope>NUCLEOTIDE SEQUENCE [LARGE SCALE GENOMIC DNA]</scope>
    <source>
        <strain evidence="12 13">ATCC 28783</strain>
    </source>
</reference>
<dbReference type="OrthoDB" id="10260828at2759"/>
<keyword evidence="5 12" id="KW-0032">Aminotransferase</keyword>
<evidence type="ECO:0000256" key="11">
    <source>
        <dbReference type="RuleBase" id="RU003560"/>
    </source>
</evidence>
<dbReference type="STRING" id="5217.A0A4Q1BJK4"/>
<accession>A0A4Q1BJK4</accession>
<dbReference type="InterPro" id="IPR005814">
    <property type="entry name" value="Aminotrans_3"/>
</dbReference>
<evidence type="ECO:0000256" key="7">
    <source>
        <dbReference type="ARBA" id="ARBA00022898"/>
    </source>
</evidence>
<dbReference type="Proteomes" id="UP000289152">
    <property type="component" value="Unassembled WGS sequence"/>
</dbReference>
<dbReference type="PANTHER" id="PTHR43206">
    <property type="entry name" value="AMINOTRANSFERASE"/>
    <property type="match status" value="1"/>
</dbReference>
<name>A0A4Q1BJK4_TREME</name>
<comment type="catalytic activity">
    <reaction evidence="10">
        <text>4-aminobutanoate + 2-oxoglutarate = succinate semialdehyde + L-glutamate</text>
        <dbReference type="Rhea" id="RHEA:23352"/>
        <dbReference type="ChEBI" id="CHEBI:16810"/>
        <dbReference type="ChEBI" id="CHEBI:29985"/>
        <dbReference type="ChEBI" id="CHEBI:57706"/>
        <dbReference type="ChEBI" id="CHEBI:59888"/>
        <dbReference type="EC" id="2.6.1.19"/>
    </reaction>
</comment>
<dbReference type="VEuPathDB" id="FungiDB:TREMEDRAFT_72189"/>
<dbReference type="EC" id="2.6.1.19" evidence="3"/>
<dbReference type="GO" id="GO:0005739">
    <property type="term" value="C:mitochondrion"/>
    <property type="evidence" value="ECO:0007669"/>
    <property type="project" value="TreeGrafter"/>
</dbReference>
<evidence type="ECO:0000256" key="5">
    <source>
        <dbReference type="ARBA" id="ARBA00022576"/>
    </source>
</evidence>
<evidence type="ECO:0000256" key="9">
    <source>
        <dbReference type="ARBA" id="ARBA00031787"/>
    </source>
</evidence>
<dbReference type="PANTHER" id="PTHR43206:SF1">
    <property type="entry name" value="4-AMINOBUTYRATE AMINOTRANSFERASE, MITOCHONDRIAL"/>
    <property type="match status" value="1"/>
</dbReference>
<dbReference type="GO" id="GO:0009450">
    <property type="term" value="P:gamma-aminobutyric acid catabolic process"/>
    <property type="evidence" value="ECO:0007669"/>
    <property type="project" value="TreeGrafter"/>
</dbReference>
<dbReference type="InterPro" id="IPR004631">
    <property type="entry name" value="4NH2But_aminotransferase_euk"/>
</dbReference>
<gene>
    <name evidence="12" type="ORF">M231_04790</name>
</gene>
<dbReference type="InterPro" id="IPR015424">
    <property type="entry name" value="PyrdxlP-dep_Trfase"/>
</dbReference>
<keyword evidence="6 12" id="KW-0808">Transferase</keyword>
<dbReference type="FunCoup" id="A0A4Q1BJK4">
    <property type="interactions" value="193"/>
</dbReference>
<evidence type="ECO:0000256" key="4">
    <source>
        <dbReference type="ARBA" id="ARBA00018543"/>
    </source>
</evidence>
<comment type="caution">
    <text evidence="12">The sequence shown here is derived from an EMBL/GenBank/DDBJ whole genome shotgun (WGS) entry which is preliminary data.</text>
</comment>
<dbReference type="AlphaFoldDB" id="A0A4Q1BJK4"/>
<sequence length="491" mass="54892">MSVLRFPRSLTRRTFSRHFSSIDLHPSQPRAPSILTSVPGPKSLALSEEIGKFQDPRAHYFVADYEKSSGNYIVDADGNILLDVFAQVASIAVGYNSPPLLEYAKSDEFIKAALNRPGLGSFPPVQWSEWINQGLMTVAPNGLDQLCTTLCGTSANETAFKLAFMAYRQRERGGDFTTEELETCMSNHSPGSPDLSILSFKGGFHGRLFASLSTTRSKALHKVDIPAFDWPAAPFPQLLYPLEDHIKENQEEEEKCLLEVERILIDQKSTKPVAAMIIEPILSEGGDHHASPSFFRSLRSLAKKHSVYFIVDEVQTGVGATGTFWAHEKWELGKGQEPDFVTFSKKMQASGVYHKLETRASKPYRNYNTWMGDPMRTLQARQILQIISSHNLVSHTSTIGALLHSTLSEIFVHFPQLILNFRGKGEGTFLSWDMPDSSIRDKFLLLVRQRGVHMGGCGEKTVRLRPMLVFGEEEVIVLADVVEGVLKMMKE</sequence>
<evidence type="ECO:0000256" key="3">
    <source>
        <dbReference type="ARBA" id="ARBA00012912"/>
    </source>
</evidence>
<evidence type="ECO:0000256" key="6">
    <source>
        <dbReference type="ARBA" id="ARBA00022679"/>
    </source>
</evidence>
<dbReference type="Pfam" id="PF00202">
    <property type="entry name" value="Aminotran_3"/>
    <property type="match status" value="1"/>
</dbReference>
<keyword evidence="7 11" id="KW-0663">Pyridoxal phosphate</keyword>
<dbReference type="GO" id="GO:0030170">
    <property type="term" value="F:pyridoxal phosphate binding"/>
    <property type="evidence" value="ECO:0007669"/>
    <property type="project" value="InterPro"/>
</dbReference>
<dbReference type="InParanoid" id="A0A4Q1BJK4"/>
<dbReference type="Gene3D" id="3.40.640.10">
    <property type="entry name" value="Type I PLP-dependent aspartate aminotransferase-like (Major domain)"/>
    <property type="match status" value="1"/>
</dbReference>
<dbReference type="InterPro" id="IPR015421">
    <property type="entry name" value="PyrdxlP-dep_Trfase_major"/>
</dbReference>